<gene>
    <name evidence="1" type="ORF">BSAL_83070</name>
</gene>
<reference evidence="2" key="1">
    <citation type="submission" date="2015-09" db="EMBL/GenBank/DDBJ databases">
        <authorList>
            <consortium name="Pathogen Informatics"/>
        </authorList>
    </citation>
    <scope>NUCLEOTIDE SEQUENCE [LARGE SCALE GENOMIC DNA]</scope>
    <source>
        <strain evidence="2">Lake Konstanz</strain>
    </source>
</reference>
<dbReference type="InterPro" id="IPR032675">
    <property type="entry name" value="LRR_dom_sf"/>
</dbReference>
<dbReference type="VEuPathDB" id="TriTrypDB:BSAL_83070"/>
<accession>A0A0S4J307</accession>
<name>A0A0S4J307_BODSA</name>
<evidence type="ECO:0008006" key="3">
    <source>
        <dbReference type="Google" id="ProtNLM"/>
    </source>
</evidence>
<dbReference type="SMART" id="SM00367">
    <property type="entry name" value="LRR_CC"/>
    <property type="match status" value="4"/>
</dbReference>
<evidence type="ECO:0000313" key="2">
    <source>
        <dbReference type="Proteomes" id="UP000051952"/>
    </source>
</evidence>
<dbReference type="EMBL" id="CYKH01000929">
    <property type="protein sequence ID" value="CUG68154.1"/>
    <property type="molecule type" value="Genomic_DNA"/>
</dbReference>
<feature type="non-terminal residue" evidence="1">
    <location>
        <position position="1"/>
    </location>
</feature>
<dbReference type="InterPro" id="IPR006553">
    <property type="entry name" value="Leu-rich_rpt_Cys-con_subtyp"/>
</dbReference>
<dbReference type="GO" id="GO:0031146">
    <property type="term" value="P:SCF-dependent proteasomal ubiquitin-dependent protein catabolic process"/>
    <property type="evidence" value="ECO:0007669"/>
    <property type="project" value="TreeGrafter"/>
</dbReference>
<dbReference type="GO" id="GO:0019005">
    <property type="term" value="C:SCF ubiquitin ligase complex"/>
    <property type="evidence" value="ECO:0007669"/>
    <property type="project" value="TreeGrafter"/>
</dbReference>
<protein>
    <recommendedName>
        <fullName evidence="3">Receptor-type protein kinase</fullName>
    </recommendedName>
</protein>
<evidence type="ECO:0000313" key="1">
    <source>
        <dbReference type="EMBL" id="CUG68154.1"/>
    </source>
</evidence>
<dbReference type="Proteomes" id="UP000051952">
    <property type="component" value="Unassembled WGS sequence"/>
</dbReference>
<dbReference type="PANTHER" id="PTHR13318:SF95">
    <property type="entry name" value="F-BOX PROTEIN YLR352W"/>
    <property type="match status" value="1"/>
</dbReference>
<dbReference type="Gene3D" id="3.80.10.10">
    <property type="entry name" value="Ribonuclease Inhibitor"/>
    <property type="match status" value="2"/>
</dbReference>
<dbReference type="OrthoDB" id="10257471at2759"/>
<sequence>SSLKELYVNTIVADNELLLLAQLNQLQTLVVDGSWVNREKITDKGMKTIADSFQHLRRLEVKASAANSLDNYIANHLSSLTRLSLSRCGAVTDLSLASLHYLRDLRELNLTANHRVTGSCFKSLGPALTRLERLYLSATSLNDESTVYLLSFRKLLSLSAGCCSRITAVGLLLLAQLRNLRHLKCFSVHCLNDDVLTAYSANLEYLKTINLSNCTLVTNAGVAQLELSLRVLETIDISGLEHITDEALEPIESYKASPRIVEIIADNSGLSEECSARLKLMEIEVYQCS</sequence>
<dbReference type="SUPFAM" id="SSF52047">
    <property type="entry name" value="RNI-like"/>
    <property type="match status" value="1"/>
</dbReference>
<dbReference type="PANTHER" id="PTHR13318">
    <property type="entry name" value="PARTNER OF PAIRED, ISOFORM B-RELATED"/>
    <property type="match status" value="1"/>
</dbReference>
<proteinExistence type="predicted"/>
<dbReference type="AlphaFoldDB" id="A0A0S4J307"/>
<keyword evidence="2" id="KW-1185">Reference proteome</keyword>
<organism evidence="1 2">
    <name type="scientific">Bodo saltans</name>
    <name type="common">Flagellated protozoan</name>
    <dbReference type="NCBI Taxonomy" id="75058"/>
    <lineage>
        <taxon>Eukaryota</taxon>
        <taxon>Discoba</taxon>
        <taxon>Euglenozoa</taxon>
        <taxon>Kinetoplastea</taxon>
        <taxon>Metakinetoplastina</taxon>
        <taxon>Eubodonida</taxon>
        <taxon>Bodonidae</taxon>
        <taxon>Bodo</taxon>
    </lineage>
</organism>